<protein>
    <submittedName>
        <fullName evidence="3">Uncharacterized protein</fullName>
    </submittedName>
</protein>
<comment type="caution">
    <text evidence="3">The sequence shown here is derived from an EMBL/GenBank/DDBJ whole genome shotgun (WGS) entry which is preliminary data.</text>
</comment>
<dbReference type="EMBL" id="PNBA02000005">
    <property type="protein sequence ID" value="KAG6422941.1"/>
    <property type="molecule type" value="Genomic_DNA"/>
</dbReference>
<name>A0A8X8Y4E5_SALSN</name>
<evidence type="ECO:0000256" key="2">
    <source>
        <dbReference type="ARBA" id="ARBA00022598"/>
    </source>
</evidence>
<keyword evidence="2" id="KW-0436">Ligase</keyword>
<evidence type="ECO:0000313" key="3">
    <source>
        <dbReference type="EMBL" id="KAG6422941.1"/>
    </source>
</evidence>
<keyword evidence="4" id="KW-1185">Reference proteome</keyword>
<sequence>MKCSANYVPLSFLERSAIVYKDRISLVYGDINFTWKQTHERFRTGDWGVMYPDGYIEVKDRSIDIIVSGGENKSSIEVEAVIFSHPAVFDEAAVVGRPDEDLGVFETQGGSCCNRGGDHDLLLRDVASLQGSTDSGFRGSAKDFDREDTKRAKQALSKFLYTQ</sequence>
<organism evidence="3">
    <name type="scientific">Salvia splendens</name>
    <name type="common">Scarlet sage</name>
    <dbReference type="NCBI Taxonomy" id="180675"/>
    <lineage>
        <taxon>Eukaryota</taxon>
        <taxon>Viridiplantae</taxon>
        <taxon>Streptophyta</taxon>
        <taxon>Embryophyta</taxon>
        <taxon>Tracheophyta</taxon>
        <taxon>Spermatophyta</taxon>
        <taxon>Magnoliopsida</taxon>
        <taxon>eudicotyledons</taxon>
        <taxon>Gunneridae</taxon>
        <taxon>Pentapetalae</taxon>
        <taxon>asterids</taxon>
        <taxon>lamiids</taxon>
        <taxon>Lamiales</taxon>
        <taxon>Lamiaceae</taxon>
        <taxon>Nepetoideae</taxon>
        <taxon>Mentheae</taxon>
        <taxon>Salviinae</taxon>
        <taxon>Salvia</taxon>
        <taxon>Salvia subgen. Calosphace</taxon>
        <taxon>core Calosphace</taxon>
    </lineage>
</organism>
<dbReference type="SUPFAM" id="SSF56801">
    <property type="entry name" value="Acetyl-CoA synthetase-like"/>
    <property type="match status" value="1"/>
</dbReference>
<dbReference type="PANTHER" id="PTHR43859">
    <property type="entry name" value="ACYL-ACTIVATING ENZYME"/>
    <property type="match status" value="1"/>
</dbReference>
<dbReference type="Proteomes" id="UP000298416">
    <property type="component" value="Unassembled WGS sequence"/>
</dbReference>
<evidence type="ECO:0000256" key="1">
    <source>
        <dbReference type="ARBA" id="ARBA00006432"/>
    </source>
</evidence>
<reference evidence="3" key="1">
    <citation type="submission" date="2018-01" db="EMBL/GenBank/DDBJ databases">
        <authorList>
            <person name="Mao J.F."/>
        </authorList>
    </citation>
    <scope>NUCLEOTIDE SEQUENCE</scope>
    <source>
        <strain evidence="3">Huo1</strain>
        <tissue evidence="3">Leaf</tissue>
    </source>
</reference>
<dbReference type="AlphaFoldDB" id="A0A8X8Y4E5"/>
<evidence type="ECO:0000313" key="4">
    <source>
        <dbReference type="Proteomes" id="UP000298416"/>
    </source>
</evidence>
<proteinExistence type="inferred from homology"/>
<dbReference type="GO" id="GO:0016874">
    <property type="term" value="F:ligase activity"/>
    <property type="evidence" value="ECO:0007669"/>
    <property type="project" value="UniProtKB-KW"/>
</dbReference>
<gene>
    <name evidence="3" type="ORF">SASPL_113324</name>
</gene>
<reference evidence="3" key="2">
    <citation type="submission" date="2020-08" db="EMBL/GenBank/DDBJ databases">
        <title>Plant Genome Project.</title>
        <authorList>
            <person name="Zhang R.-G."/>
        </authorList>
    </citation>
    <scope>NUCLEOTIDE SEQUENCE</scope>
    <source>
        <strain evidence="3">Huo1</strain>
        <tissue evidence="3">Leaf</tissue>
    </source>
</reference>
<dbReference type="Gene3D" id="3.30.300.30">
    <property type="match status" value="1"/>
</dbReference>
<comment type="similarity">
    <text evidence="1">Belongs to the ATP-dependent AMP-binding enzyme family.</text>
</comment>
<accession>A0A8X8Y4E5</accession>
<dbReference type="InterPro" id="IPR045851">
    <property type="entry name" value="AMP-bd_C_sf"/>
</dbReference>
<dbReference type="PANTHER" id="PTHR43859:SF54">
    <property type="entry name" value="ACYL-ACTIVATING ENZYME 1, PEROXISOMAL-RELATED"/>
    <property type="match status" value="1"/>
</dbReference>